<dbReference type="EMBL" id="MGFX01000001">
    <property type="protein sequence ID" value="OGM15681.1"/>
    <property type="molecule type" value="Genomic_DNA"/>
</dbReference>
<evidence type="ECO:0000313" key="3">
    <source>
        <dbReference type="Proteomes" id="UP000177382"/>
    </source>
</evidence>
<proteinExistence type="predicted"/>
<dbReference type="AlphaFoldDB" id="A0A1F7XKY3"/>
<evidence type="ECO:0000256" key="1">
    <source>
        <dbReference type="SAM" id="Phobius"/>
    </source>
</evidence>
<keyword evidence="1" id="KW-1133">Transmembrane helix</keyword>
<keyword evidence="1" id="KW-0472">Membrane</keyword>
<feature type="transmembrane region" description="Helical" evidence="1">
    <location>
        <begin position="68"/>
        <end position="89"/>
    </location>
</feature>
<sequence>MFAYQILAIFLLFGLFSALTTILLKRFGVASGKGIFFLVPLFFFCIGFSLRLTEAKPLVDTGYFLTEFSYLFVYTLFAIFLFLGQIRYWKK</sequence>
<gene>
    <name evidence="2" type="ORF">A2V97_02765</name>
</gene>
<feature type="transmembrane region" description="Helical" evidence="1">
    <location>
        <begin position="36"/>
        <end position="53"/>
    </location>
</feature>
<protein>
    <submittedName>
        <fullName evidence="2">Uncharacterized protein</fullName>
    </submittedName>
</protein>
<name>A0A1F7XKY3_9BACT</name>
<comment type="caution">
    <text evidence="2">The sequence shown here is derived from an EMBL/GenBank/DDBJ whole genome shotgun (WGS) entry which is preliminary data.</text>
</comment>
<keyword evidence="1" id="KW-0812">Transmembrane</keyword>
<accession>A0A1F7XKY3</accession>
<dbReference type="Proteomes" id="UP000177382">
    <property type="component" value="Unassembled WGS sequence"/>
</dbReference>
<feature type="transmembrane region" description="Helical" evidence="1">
    <location>
        <begin position="6"/>
        <end position="24"/>
    </location>
</feature>
<reference evidence="2 3" key="1">
    <citation type="journal article" date="2016" name="Nat. Commun.">
        <title>Thousands of microbial genomes shed light on interconnected biogeochemical processes in an aquifer system.</title>
        <authorList>
            <person name="Anantharaman K."/>
            <person name="Brown C.T."/>
            <person name="Hug L.A."/>
            <person name="Sharon I."/>
            <person name="Castelle C.J."/>
            <person name="Probst A.J."/>
            <person name="Thomas B.C."/>
            <person name="Singh A."/>
            <person name="Wilkins M.J."/>
            <person name="Karaoz U."/>
            <person name="Brodie E.L."/>
            <person name="Williams K.H."/>
            <person name="Hubbard S.S."/>
            <person name="Banfield J.F."/>
        </authorList>
    </citation>
    <scope>NUCLEOTIDE SEQUENCE [LARGE SCALE GENOMIC DNA]</scope>
</reference>
<evidence type="ECO:0000313" key="2">
    <source>
        <dbReference type="EMBL" id="OGM15681.1"/>
    </source>
</evidence>
<organism evidence="2 3">
    <name type="scientific">Candidatus Woesebacteria bacterium RBG_16_42_24</name>
    <dbReference type="NCBI Taxonomy" id="1802485"/>
    <lineage>
        <taxon>Bacteria</taxon>
        <taxon>Candidatus Woeseibacteriota</taxon>
    </lineage>
</organism>
<dbReference type="STRING" id="1802485.A2V97_02765"/>